<dbReference type="InterPro" id="IPR015679">
    <property type="entry name" value="PLipase_D_fam"/>
</dbReference>
<dbReference type="Pfam" id="PF13091">
    <property type="entry name" value="PLDc_2"/>
    <property type="match status" value="1"/>
</dbReference>
<dbReference type="RefSeq" id="WP_007624884.1">
    <property type="nucleotide sequence ID" value="NZ_BANX01000038.1"/>
</dbReference>
<feature type="domain" description="PLD phosphodiesterase" evidence="6">
    <location>
        <begin position="350"/>
        <end position="377"/>
    </location>
</feature>
<evidence type="ECO:0000259" key="6">
    <source>
        <dbReference type="PROSITE" id="PS50035"/>
    </source>
</evidence>
<proteinExistence type="predicted"/>
<accession>M0QQ12</accession>
<evidence type="ECO:0000313" key="7">
    <source>
        <dbReference type="EMBL" id="GAC70668.1"/>
    </source>
</evidence>
<sequence>MNTTPPEDRAPLLVPGDNCFATGRADRLACIVDAADYFRHAKAAMLTAQRRILLIGWDFDTRIEFEPDGSTLDGPNQLGEFLEWLPRNRPDLHVHLLKWSVGAFTAISRGMTPVFISKWLSHSRVHLEIDTRHPLRGAHHQKIVVIDDRIAFCGGIDMTVDRWDRPGHPDHDDHRVTPSGKSYGPWHDATTAVDGAAAAVIAEVARDRWETATGERLDPTPELDGDPWPDGLLPTLAKVDVAVARTLPHLDDRDEVREIERLYLTAIGAARHRLYIESQYLAARVIVDALVERLREPDGPEIVVVLPRHADGWLEQRAMDGARRRLLHRLWAADGSDRFRAYHPVTADGAPIYVHAKVLVVDDMLLRVGSSNLNNRSMGLDSECDLAVEVTDTDPRGDEHRARIVDVRDRLLAEHLDVPLDRLRAEMDRSGSLVTTVDALRGEGKTLVLFDAETVGDEDSPLAENELMDPESAARSAVLERTYRFLAGRPMRRRPQTSPQGVT</sequence>
<dbReference type="SUPFAM" id="SSF56024">
    <property type="entry name" value="Phospholipase D/nuclease"/>
    <property type="match status" value="2"/>
</dbReference>
<dbReference type="CDD" id="cd09143">
    <property type="entry name" value="PLDc_vPLD1_2_like_bac_2"/>
    <property type="match status" value="1"/>
</dbReference>
<dbReference type="EMBL" id="BANX01000038">
    <property type="protein sequence ID" value="GAC70668.1"/>
    <property type="molecule type" value="Genomic_DNA"/>
</dbReference>
<dbReference type="CDD" id="cd09140">
    <property type="entry name" value="PLDc_vPLD1_2_like_bac_1"/>
    <property type="match status" value="1"/>
</dbReference>
<dbReference type="Pfam" id="PF00614">
    <property type="entry name" value="PLDc"/>
    <property type="match status" value="1"/>
</dbReference>
<dbReference type="STRING" id="1223545.GS4_38_00750"/>
<name>M0QQ12_9ACTN</name>
<evidence type="ECO:0000256" key="3">
    <source>
        <dbReference type="ARBA" id="ARBA00022801"/>
    </source>
</evidence>
<organism evidence="7 8">
    <name type="scientific">Gordonia soli NBRC 108243</name>
    <dbReference type="NCBI Taxonomy" id="1223545"/>
    <lineage>
        <taxon>Bacteria</taxon>
        <taxon>Bacillati</taxon>
        <taxon>Actinomycetota</taxon>
        <taxon>Actinomycetes</taxon>
        <taxon>Mycobacteriales</taxon>
        <taxon>Gordoniaceae</taxon>
        <taxon>Gordonia</taxon>
    </lineage>
</organism>
<dbReference type="AlphaFoldDB" id="M0QQ12"/>
<feature type="compositionally biased region" description="Basic and acidic residues" evidence="5">
    <location>
        <begin position="164"/>
        <end position="176"/>
    </location>
</feature>
<keyword evidence="4" id="KW-0443">Lipid metabolism</keyword>
<dbReference type="PROSITE" id="PS50035">
    <property type="entry name" value="PLD"/>
    <property type="match status" value="2"/>
</dbReference>
<feature type="region of interest" description="Disordered" evidence="5">
    <location>
        <begin position="164"/>
        <end position="185"/>
    </location>
</feature>
<dbReference type="OrthoDB" id="8828485at2"/>
<evidence type="ECO:0000256" key="2">
    <source>
        <dbReference type="ARBA" id="ARBA00022737"/>
    </source>
</evidence>
<dbReference type="PANTHER" id="PTHR18896">
    <property type="entry name" value="PHOSPHOLIPASE D"/>
    <property type="match status" value="1"/>
</dbReference>
<dbReference type="Proteomes" id="UP000011666">
    <property type="component" value="Unassembled WGS sequence"/>
</dbReference>
<keyword evidence="2" id="KW-0677">Repeat</keyword>
<comment type="catalytic activity">
    <reaction evidence="1">
        <text>a 1,2-diacyl-sn-glycero-3-phosphocholine + H2O = a 1,2-diacyl-sn-glycero-3-phosphate + choline + H(+)</text>
        <dbReference type="Rhea" id="RHEA:14445"/>
        <dbReference type="ChEBI" id="CHEBI:15354"/>
        <dbReference type="ChEBI" id="CHEBI:15377"/>
        <dbReference type="ChEBI" id="CHEBI:15378"/>
        <dbReference type="ChEBI" id="CHEBI:57643"/>
        <dbReference type="ChEBI" id="CHEBI:58608"/>
        <dbReference type="EC" id="3.1.4.4"/>
    </reaction>
</comment>
<dbReference type="GO" id="GO:0009395">
    <property type="term" value="P:phospholipid catabolic process"/>
    <property type="evidence" value="ECO:0007669"/>
    <property type="project" value="TreeGrafter"/>
</dbReference>
<dbReference type="InterPro" id="IPR025202">
    <property type="entry name" value="PLD-like_dom"/>
</dbReference>
<feature type="domain" description="PLD phosphodiesterase" evidence="6">
    <location>
        <begin position="135"/>
        <end position="162"/>
    </location>
</feature>
<dbReference type="Gene3D" id="3.30.870.10">
    <property type="entry name" value="Endonuclease Chain A"/>
    <property type="match status" value="2"/>
</dbReference>
<protein>
    <recommendedName>
        <fullName evidence="6">PLD phosphodiesterase domain-containing protein</fullName>
    </recommendedName>
</protein>
<reference evidence="7 8" key="1">
    <citation type="submission" date="2013-01" db="EMBL/GenBank/DDBJ databases">
        <title>Whole genome shotgun sequence of Gordonia soli NBRC 108243.</title>
        <authorList>
            <person name="Isaki-Nakamura S."/>
            <person name="Hosoyama A."/>
            <person name="Tsuchikane K."/>
            <person name="Ando Y."/>
            <person name="Baba S."/>
            <person name="Ohji S."/>
            <person name="Hamada M."/>
            <person name="Tamura T."/>
            <person name="Yamazoe A."/>
            <person name="Yamazaki S."/>
            <person name="Fujita N."/>
        </authorList>
    </citation>
    <scope>NUCLEOTIDE SEQUENCE [LARGE SCALE GENOMIC DNA]</scope>
    <source>
        <strain evidence="7 8">NBRC 108243</strain>
    </source>
</reference>
<evidence type="ECO:0000313" key="8">
    <source>
        <dbReference type="Proteomes" id="UP000011666"/>
    </source>
</evidence>
<keyword evidence="3" id="KW-0378">Hydrolase</keyword>
<dbReference type="InterPro" id="IPR001736">
    <property type="entry name" value="PLipase_D/transphosphatidylase"/>
</dbReference>
<dbReference type="eggNOG" id="COG1502">
    <property type="taxonomic scope" value="Bacteria"/>
</dbReference>
<comment type="caution">
    <text evidence="7">The sequence shown here is derived from an EMBL/GenBank/DDBJ whole genome shotgun (WGS) entry which is preliminary data.</text>
</comment>
<gene>
    <name evidence="7" type="ORF">GS4_38_00750</name>
</gene>
<evidence type="ECO:0000256" key="5">
    <source>
        <dbReference type="SAM" id="MobiDB-lite"/>
    </source>
</evidence>
<evidence type="ECO:0000256" key="4">
    <source>
        <dbReference type="ARBA" id="ARBA00023098"/>
    </source>
</evidence>
<dbReference type="GO" id="GO:0004630">
    <property type="term" value="F:phospholipase D activity"/>
    <property type="evidence" value="ECO:0007669"/>
    <property type="project" value="UniProtKB-EC"/>
</dbReference>
<keyword evidence="8" id="KW-1185">Reference proteome</keyword>
<dbReference type="SMART" id="SM00155">
    <property type="entry name" value="PLDc"/>
    <property type="match status" value="2"/>
</dbReference>
<dbReference type="PANTHER" id="PTHR18896:SF76">
    <property type="entry name" value="PHOSPHOLIPASE"/>
    <property type="match status" value="1"/>
</dbReference>
<evidence type="ECO:0000256" key="1">
    <source>
        <dbReference type="ARBA" id="ARBA00000798"/>
    </source>
</evidence>